<keyword evidence="2" id="KW-0812">Transmembrane</keyword>
<keyword evidence="4" id="KW-1185">Reference proteome</keyword>
<protein>
    <submittedName>
        <fullName evidence="3">Uncharacterized protein</fullName>
    </submittedName>
</protein>
<accession>A0ABR1T2Q9</accession>
<organism evidence="3 4">
    <name type="scientific">Apiospora rasikravindrae</name>
    <dbReference type="NCBI Taxonomy" id="990691"/>
    <lineage>
        <taxon>Eukaryota</taxon>
        <taxon>Fungi</taxon>
        <taxon>Dikarya</taxon>
        <taxon>Ascomycota</taxon>
        <taxon>Pezizomycotina</taxon>
        <taxon>Sordariomycetes</taxon>
        <taxon>Xylariomycetidae</taxon>
        <taxon>Amphisphaeriales</taxon>
        <taxon>Apiosporaceae</taxon>
        <taxon>Apiospora</taxon>
    </lineage>
</organism>
<gene>
    <name evidence="3" type="ORF">PG993_008449</name>
</gene>
<dbReference type="Proteomes" id="UP001444661">
    <property type="component" value="Unassembled WGS sequence"/>
</dbReference>
<name>A0ABR1T2Q9_9PEZI</name>
<sequence>MGTPVVLFADRAALIPGVDCVLDGAGTEAIATIAVAKVGDHSDCGEDAVALLVTGNGDLAHVVDRILGFGGASAHGSKLLAQELCPIVGLLLLPRNCVPNWVYFSMSSFGSRGHFDRHHHHVLPYKTKLNCPSSQQKFQCESKFRHPHMSTLACVSDLPATNWTLSPVTIETSGSKYVTTWVSTAGAINAYGVQIRHGAADAIPLPSTSLTATLTSATTDSTPTSLPASISSSSSGLSAGAAAGIGAGCTLAALAIVSAAAFLVLQGRRRKNHKKTEGEHDFEGDGPQPVVEASGFPIAYVQGHRNNERQQYEMDAIRRPSELAVGG</sequence>
<comment type="caution">
    <text evidence="3">The sequence shown here is derived from an EMBL/GenBank/DDBJ whole genome shotgun (WGS) entry which is preliminary data.</text>
</comment>
<feature type="region of interest" description="Disordered" evidence="1">
    <location>
        <begin position="270"/>
        <end position="290"/>
    </location>
</feature>
<keyword evidence="2" id="KW-1133">Transmembrane helix</keyword>
<feature type="transmembrane region" description="Helical" evidence="2">
    <location>
        <begin position="241"/>
        <end position="265"/>
    </location>
</feature>
<evidence type="ECO:0000313" key="4">
    <source>
        <dbReference type="Proteomes" id="UP001444661"/>
    </source>
</evidence>
<evidence type="ECO:0000256" key="1">
    <source>
        <dbReference type="SAM" id="MobiDB-lite"/>
    </source>
</evidence>
<evidence type="ECO:0000256" key="2">
    <source>
        <dbReference type="SAM" id="Phobius"/>
    </source>
</evidence>
<dbReference type="EMBL" id="JAQQWK010000006">
    <property type="protein sequence ID" value="KAK8040038.1"/>
    <property type="molecule type" value="Genomic_DNA"/>
</dbReference>
<proteinExistence type="predicted"/>
<reference evidence="3 4" key="1">
    <citation type="submission" date="2023-01" db="EMBL/GenBank/DDBJ databases">
        <title>Analysis of 21 Apiospora genomes using comparative genomics revels a genus with tremendous synthesis potential of carbohydrate active enzymes and secondary metabolites.</title>
        <authorList>
            <person name="Sorensen T."/>
        </authorList>
    </citation>
    <scope>NUCLEOTIDE SEQUENCE [LARGE SCALE GENOMIC DNA]</scope>
    <source>
        <strain evidence="3 4">CBS 33761</strain>
    </source>
</reference>
<evidence type="ECO:0000313" key="3">
    <source>
        <dbReference type="EMBL" id="KAK8040038.1"/>
    </source>
</evidence>
<keyword evidence="2" id="KW-0472">Membrane</keyword>